<evidence type="ECO:0000256" key="1">
    <source>
        <dbReference type="SAM" id="Coils"/>
    </source>
</evidence>
<dbReference type="EMBL" id="LXSG01000045">
    <property type="protein sequence ID" value="OAM15766.1"/>
    <property type="molecule type" value="Genomic_DNA"/>
</dbReference>
<accession>A0A1A9RCK5</accession>
<protein>
    <submittedName>
        <fullName evidence="2">Uncharacterized protein</fullName>
    </submittedName>
</protein>
<evidence type="ECO:0000313" key="2">
    <source>
        <dbReference type="EMBL" id="OAM15766.1"/>
    </source>
</evidence>
<evidence type="ECO:0000313" key="3">
    <source>
        <dbReference type="Proteomes" id="UP000077589"/>
    </source>
</evidence>
<comment type="caution">
    <text evidence="2">The sequence shown here is derived from an EMBL/GenBank/DDBJ whole genome shotgun (WGS) entry which is preliminary data.</text>
</comment>
<reference evidence="3" key="1">
    <citation type="submission" date="2016-05" db="EMBL/GenBank/DDBJ databases">
        <title>Draft genome of Corynebacterium afermentans subsp. afermentans LCDC 88199T.</title>
        <authorList>
            <person name="Bernier A.-M."/>
            <person name="Bernard K."/>
        </authorList>
    </citation>
    <scope>NUCLEOTIDE SEQUENCE [LARGE SCALE GENOMIC DNA]</scope>
    <source>
        <strain evidence="3">NML04-0072</strain>
    </source>
</reference>
<dbReference type="Proteomes" id="UP000077589">
    <property type="component" value="Unassembled WGS sequence"/>
</dbReference>
<keyword evidence="1" id="KW-0175">Coiled coil</keyword>
<dbReference type="OrthoDB" id="8611972at2"/>
<proteinExistence type="predicted"/>
<sequence>MQINIDGNYSRVAEVLQRGMNLIRGTTLDEILDELSQEVQAAIIKHMMDKADDLIREEEKELEEERREREQQFICLAANQ</sequence>
<organism evidence="2 3">
    <name type="scientific">Eikenella corrodens</name>
    <dbReference type="NCBI Taxonomy" id="539"/>
    <lineage>
        <taxon>Bacteria</taxon>
        <taxon>Pseudomonadati</taxon>
        <taxon>Pseudomonadota</taxon>
        <taxon>Betaproteobacteria</taxon>
        <taxon>Neisseriales</taxon>
        <taxon>Neisseriaceae</taxon>
        <taxon>Eikenella</taxon>
    </lineage>
</organism>
<dbReference type="AlphaFoldDB" id="A0A1A9RCK5"/>
<dbReference type="RefSeq" id="WP_064088223.1">
    <property type="nucleotide sequence ID" value="NZ_LXSG01000045.1"/>
</dbReference>
<name>A0A1A9RCK5_EIKCO</name>
<feature type="coiled-coil region" evidence="1">
    <location>
        <begin position="44"/>
        <end position="72"/>
    </location>
</feature>
<gene>
    <name evidence="2" type="ORF">A7P90_11500</name>
</gene>